<reference evidence="1 2" key="1">
    <citation type="journal article" date="2021" name="Commun. Biol.">
        <title>The genome of Shorea leprosula (Dipterocarpaceae) highlights the ecological relevance of drought in aseasonal tropical rainforests.</title>
        <authorList>
            <person name="Ng K.K.S."/>
            <person name="Kobayashi M.J."/>
            <person name="Fawcett J.A."/>
            <person name="Hatakeyama M."/>
            <person name="Paape T."/>
            <person name="Ng C.H."/>
            <person name="Ang C.C."/>
            <person name="Tnah L.H."/>
            <person name="Lee C.T."/>
            <person name="Nishiyama T."/>
            <person name="Sese J."/>
            <person name="O'Brien M.J."/>
            <person name="Copetti D."/>
            <person name="Mohd Noor M.I."/>
            <person name="Ong R.C."/>
            <person name="Putra M."/>
            <person name="Sireger I.Z."/>
            <person name="Indrioko S."/>
            <person name="Kosugi Y."/>
            <person name="Izuno A."/>
            <person name="Isagi Y."/>
            <person name="Lee S.L."/>
            <person name="Shimizu K.K."/>
        </authorList>
    </citation>
    <scope>NUCLEOTIDE SEQUENCE [LARGE SCALE GENOMIC DNA]</scope>
    <source>
        <strain evidence="1">214</strain>
    </source>
</reference>
<protein>
    <submittedName>
        <fullName evidence="1">Uncharacterized protein</fullName>
    </submittedName>
</protein>
<name>A0AAV5I6S8_9ROSI</name>
<evidence type="ECO:0000313" key="2">
    <source>
        <dbReference type="Proteomes" id="UP001054252"/>
    </source>
</evidence>
<dbReference type="Proteomes" id="UP001054252">
    <property type="component" value="Unassembled WGS sequence"/>
</dbReference>
<comment type="caution">
    <text evidence="1">The sequence shown here is derived from an EMBL/GenBank/DDBJ whole genome shotgun (WGS) entry which is preliminary data.</text>
</comment>
<proteinExistence type="predicted"/>
<evidence type="ECO:0000313" key="1">
    <source>
        <dbReference type="EMBL" id="GKU93658.1"/>
    </source>
</evidence>
<sequence>MEDDLFLIEISGADDSFLQNNADDAPSYFSCSPFHFPRSKPPLPNEIGSVHKC</sequence>
<dbReference type="AlphaFoldDB" id="A0AAV5I6S8"/>
<keyword evidence="2" id="KW-1185">Reference proteome</keyword>
<gene>
    <name evidence="1" type="ORF">SLEP1_g7234</name>
</gene>
<organism evidence="1 2">
    <name type="scientific">Rubroshorea leprosula</name>
    <dbReference type="NCBI Taxonomy" id="152421"/>
    <lineage>
        <taxon>Eukaryota</taxon>
        <taxon>Viridiplantae</taxon>
        <taxon>Streptophyta</taxon>
        <taxon>Embryophyta</taxon>
        <taxon>Tracheophyta</taxon>
        <taxon>Spermatophyta</taxon>
        <taxon>Magnoliopsida</taxon>
        <taxon>eudicotyledons</taxon>
        <taxon>Gunneridae</taxon>
        <taxon>Pentapetalae</taxon>
        <taxon>rosids</taxon>
        <taxon>malvids</taxon>
        <taxon>Malvales</taxon>
        <taxon>Dipterocarpaceae</taxon>
        <taxon>Rubroshorea</taxon>
    </lineage>
</organism>
<accession>A0AAV5I6S8</accession>
<dbReference type="EMBL" id="BPVZ01000007">
    <property type="protein sequence ID" value="GKU93658.1"/>
    <property type="molecule type" value="Genomic_DNA"/>
</dbReference>